<dbReference type="AlphaFoldDB" id="A0A1D8NPE6"/>
<keyword evidence="1" id="KW-0862">Zinc</keyword>
<gene>
    <name evidence="5" type="ORF">YALI1_F27716g</name>
</gene>
<dbReference type="GO" id="GO:0006511">
    <property type="term" value="P:ubiquitin-dependent protein catabolic process"/>
    <property type="evidence" value="ECO:0007669"/>
    <property type="project" value="TreeGrafter"/>
</dbReference>
<feature type="region of interest" description="Disordered" evidence="2">
    <location>
        <begin position="1"/>
        <end position="22"/>
    </location>
</feature>
<dbReference type="Gene3D" id="3.30.40.10">
    <property type="entry name" value="Zinc/RING finger domain, C3HC4 (zinc finger)"/>
    <property type="match status" value="1"/>
</dbReference>
<evidence type="ECO:0000256" key="1">
    <source>
        <dbReference type="PROSITE-ProRule" id="PRU00175"/>
    </source>
</evidence>
<organism evidence="5 6">
    <name type="scientific">Yarrowia lipolytica</name>
    <name type="common">Candida lipolytica</name>
    <dbReference type="NCBI Taxonomy" id="4952"/>
    <lineage>
        <taxon>Eukaryota</taxon>
        <taxon>Fungi</taxon>
        <taxon>Dikarya</taxon>
        <taxon>Ascomycota</taxon>
        <taxon>Saccharomycotina</taxon>
        <taxon>Dipodascomycetes</taxon>
        <taxon>Dipodascales</taxon>
        <taxon>Dipodascales incertae sedis</taxon>
        <taxon>Yarrowia</taxon>
    </lineage>
</organism>
<dbReference type="RefSeq" id="XP_505681.2">
    <property type="nucleotide sequence ID" value="XM_505681.3"/>
</dbReference>
<feature type="region of interest" description="Disordered" evidence="2">
    <location>
        <begin position="308"/>
        <end position="347"/>
    </location>
</feature>
<dbReference type="GO" id="GO:0008270">
    <property type="term" value="F:zinc ion binding"/>
    <property type="evidence" value="ECO:0007669"/>
    <property type="project" value="UniProtKB-KW"/>
</dbReference>
<evidence type="ECO:0000256" key="3">
    <source>
        <dbReference type="SAM" id="Phobius"/>
    </source>
</evidence>
<feature type="transmembrane region" description="Helical" evidence="3">
    <location>
        <begin position="66"/>
        <end position="91"/>
    </location>
</feature>
<proteinExistence type="predicted"/>
<dbReference type="SUPFAM" id="SSF57850">
    <property type="entry name" value="RING/U-box"/>
    <property type="match status" value="1"/>
</dbReference>
<feature type="compositionally biased region" description="Polar residues" evidence="2">
    <location>
        <begin position="34"/>
        <end position="44"/>
    </location>
</feature>
<name>A0A1D8NPE6_YARLL</name>
<keyword evidence="1" id="KW-0863">Zinc-finger</keyword>
<keyword evidence="3" id="KW-1133">Transmembrane helix</keyword>
<dbReference type="Pfam" id="PF13639">
    <property type="entry name" value="zf-RING_2"/>
    <property type="match status" value="1"/>
</dbReference>
<dbReference type="eggNOG" id="KOG4628">
    <property type="taxonomic scope" value="Eukaryota"/>
</dbReference>
<dbReference type="GO" id="GO:0061630">
    <property type="term" value="F:ubiquitin protein ligase activity"/>
    <property type="evidence" value="ECO:0007669"/>
    <property type="project" value="TreeGrafter"/>
</dbReference>
<dbReference type="SMART" id="SM00184">
    <property type="entry name" value="RING"/>
    <property type="match status" value="1"/>
</dbReference>
<dbReference type="PROSITE" id="PS50089">
    <property type="entry name" value="ZF_RING_2"/>
    <property type="match status" value="1"/>
</dbReference>
<evidence type="ECO:0000313" key="6">
    <source>
        <dbReference type="Proteomes" id="UP000182444"/>
    </source>
</evidence>
<keyword evidence="3" id="KW-0812">Transmembrane</keyword>
<dbReference type="KEGG" id="yli:2908952"/>
<dbReference type="CDD" id="cd16454">
    <property type="entry name" value="RING-H2_PA-TM-RING"/>
    <property type="match status" value="1"/>
</dbReference>
<evidence type="ECO:0000256" key="2">
    <source>
        <dbReference type="SAM" id="MobiDB-lite"/>
    </source>
</evidence>
<protein>
    <recommendedName>
        <fullName evidence="4">RING-type domain-containing protein</fullName>
    </recommendedName>
</protein>
<reference evidence="5 6" key="1">
    <citation type="journal article" date="2016" name="PLoS ONE">
        <title>Sequence Assembly of Yarrowia lipolytica Strain W29/CLIB89 Shows Transposable Element Diversity.</title>
        <authorList>
            <person name="Magnan C."/>
            <person name="Yu J."/>
            <person name="Chang I."/>
            <person name="Jahn E."/>
            <person name="Kanomata Y."/>
            <person name="Wu J."/>
            <person name="Zeller M."/>
            <person name="Oakes M."/>
            <person name="Baldi P."/>
            <person name="Sandmeyer S."/>
        </authorList>
    </citation>
    <scope>NUCLEOTIDE SEQUENCE [LARGE SCALE GENOMIC DNA]</scope>
    <source>
        <strain evidence="6">CLIB89(W29)</strain>
    </source>
</reference>
<dbReference type="VEuPathDB" id="FungiDB:YALI0_F20834g"/>
<keyword evidence="3" id="KW-0472">Membrane</keyword>
<dbReference type="PANTHER" id="PTHR22765:SF416">
    <property type="entry name" value="E3 UBIQUITIN-PROTEIN LIGASE GODZILLA"/>
    <property type="match status" value="1"/>
</dbReference>
<dbReference type="FunFam" id="3.30.40.10:FF:001124">
    <property type="entry name" value="YALI0F20834p"/>
    <property type="match status" value="1"/>
</dbReference>
<dbReference type="PANTHER" id="PTHR22765">
    <property type="entry name" value="RING FINGER AND PROTEASE ASSOCIATED DOMAIN-CONTAINING"/>
    <property type="match status" value="1"/>
</dbReference>
<feature type="compositionally biased region" description="Low complexity" evidence="2">
    <location>
        <begin position="49"/>
        <end position="59"/>
    </location>
</feature>
<dbReference type="VEuPathDB" id="FungiDB:YALI1_F27716g"/>
<dbReference type="Proteomes" id="UP000182444">
    <property type="component" value="Chromosome 1F"/>
</dbReference>
<evidence type="ECO:0000259" key="4">
    <source>
        <dbReference type="PROSITE" id="PS50089"/>
    </source>
</evidence>
<feature type="compositionally biased region" description="Low complexity" evidence="2">
    <location>
        <begin position="309"/>
        <end position="344"/>
    </location>
</feature>
<dbReference type="GeneID" id="2908952"/>
<evidence type="ECO:0000313" key="5">
    <source>
        <dbReference type="EMBL" id="AOW07488.1"/>
    </source>
</evidence>
<sequence length="368" mass="40613">MSTTASITILTGTPTNTPATPTTFNTLVTSLTATLGPTSTQSGPPSGVPTNPNSQQQRNTSTTQNYLFFIALALGIVFVNLWIILGIRFLYRRRQRQRAVSDPENQSPDPMIPMIARGMVMTGGHPRARQRRKRQKKVVSLAFMDDNFPMTRYADWKNGTYTNEKRVDEKVLEKEVAERNMTEKEMEAFSDDAIEDSANHTTIVVEEDIGNVGFLSLSNSAGASALSLTETNSRTDRVEPPSDPDTCAICIEQLEDCDEIRVLKCNHVFHFSCITPWMTNRNASCPLCKTQYYIPPPPPMPDWLASNGQVPTPTVDTRVTSTATATTTTTSGSDDSPSLSSQTQIPLAELPPAATSRLSRFKRVMRLT</sequence>
<dbReference type="EMBL" id="CP017558">
    <property type="protein sequence ID" value="AOW07488.1"/>
    <property type="molecule type" value="Genomic_DNA"/>
</dbReference>
<dbReference type="InterPro" id="IPR001841">
    <property type="entry name" value="Znf_RING"/>
</dbReference>
<feature type="compositionally biased region" description="Low complexity" evidence="2">
    <location>
        <begin position="7"/>
        <end position="22"/>
    </location>
</feature>
<feature type="domain" description="RING-type" evidence="4">
    <location>
        <begin position="247"/>
        <end position="289"/>
    </location>
</feature>
<accession>A0A1D8NPE6</accession>
<feature type="region of interest" description="Disordered" evidence="2">
    <location>
        <begin position="34"/>
        <end position="59"/>
    </location>
</feature>
<dbReference type="InterPro" id="IPR013083">
    <property type="entry name" value="Znf_RING/FYVE/PHD"/>
</dbReference>
<dbReference type="GO" id="GO:0005737">
    <property type="term" value="C:cytoplasm"/>
    <property type="evidence" value="ECO:0007669"/>
    <property type="project" value="TreeGrafter"/>
</dbReference>
<keyword evidence="1" id="KW-0479">Metal-binding</keyword>
<dbReference type="InterPro" id="IPR051826">
    <property type="entry name" value="E3_ubiquitin-ligase_domain"/>
</dbReference>